<keyword evidence="3" id="KW-1185">Reference proteome</keyword>
<proteinExistence type="predicted"/>
<keyword evidence="1" id="KW-0812">Transmembrane</keyword>
<sequence length="75" mass="8515">MIDAAGRLVRDVVFVFVDMVNWLWHRLWVFNRSAAKALLPGQSRAVQTTVAFVAVCGEIIGLWVFAVDWADKHPF</sequence>
<feature type="transmembrane region" description="Helical" evidence="1">
    <location>
        <begin position="50"/>
        <end position="70"/>
    </location>
</feature>
<evidence type="ECO:0000256" key="1">
    <source>
        <dbReference type="SAM" id="Phobius"/>
    </source>
</evidence>
<evidence type="ECO:0000313" key="2">
    <source>
        <dbReference type="EMBL" id="MBT0772559.1"/>
    </source>
</evidence>
<dbReference type="EMBL" id="JAHBAY010000013">
    <property type="protein sequence ID" value="MBT0772559.1"/>
    <property type="molecule type" value="Genomic_DNA"/>
</dbReference>
<evidence type="ECO:0000313" key="3">
    <source>
        <dbReference type="Proteomes" id="UP001197247"/>
    </source>
</evidence>
<comment type="caution">
    <text evidence="2">The sequence shown here is derived from an EMBL/GenBank/DDBJ whole genome shotgun (WGS) entry which is preliminary data.</text>
</comment>
<keyword evidence="1" id="KW-1133">Transmembrane helix</keyword>
<gene>
    <name evidence="2" type="ORF">KIH74_26675</name>
</gene>
<dbReference type="RefSeq" id="WP_214159105.1">
    <property type="nucleotide sequence ID" value="NZ_JAHBAY010000013.1"/>
</dbReference>
<organism evidence="2 3">
    <name type="scientific">Kineosporia corallincola</name>
    <dbReference type="NCBI Taxonomy" id="2835133"/>
    <lineage>
        <taxon>Bacteria</taxon>
        <taxon>Bacillati</taxon>
        <taxon>Actinomycetota</taxon>
        <taxon>Actinomycetes</taxon>
        <taxon>Kineosporiales</taxon>
        <taxon>Kineosporiaceae</taxon>
        <taxon>Kineosporia</taxon>
    </lineage>
</organism>
<feature type="transmembrane region" description="Helical" evidence="1">
    <location>
        <begin position="12"/>
        <end position="30"/>
    </location>
</feature>
<keyword evidence="1" id="KW-0472">Membrane</keyword>
<protein>
    <submittedName>
        <fullName evidence="2">Uncharacterized protein</fullName>
    </submittedName>
</protein>
<name>A0ABS5TQC4_9ACTN</name>
<reference evidence="2 3" key="1">
    <citation type="submission" date="2021-05" db="EMBL/GenBank/DDBJ databases">
        <title>Kineosporia and Streptomyces sp. nov. two new marine actinobacteria isolated from Coral.</title>
        <authorList>
            <person name="Buangrab K."/>
            <person name="Sutthacheep M."/>
            <person name="Yeemin T."/>
            <person name="Harunari E."/>
            <person name="Igarashi Y."/>
            <person name="Kanchanasin P."/>
            <person name="Tanasupawat S."/>
            <person name="Phongsopitanun W."/>
        </authorList>
    </citation>
    <scope>NUCLEOTIDE SEQUENCE [LARGE SCALE GENOMIC DNA]</scope>
    <source>
        <strain evidence="2 3">J2-2</strain>
    </source>
</reference>
<accession>A0ABS5TQC4</accession>
<dbReference type="Proteomes" id="UP001197247">
    <property type="component" value="Unassembled WGS sequence"/>
</dbReference>